<proteinExistence type="predicted"/>
<reference evidence="2" key="1">
    <citation type="submission" date="2011-06" db="EMBL/GenBank/DDBJ databases">
        <title>Complete genome sequence of Paenibacillus mucilaginosus KNP414.</title>
        <authorList>
            <person name="Wang J."/>
            <person name="Hu S."/>
            <person name="Hu X."/>
            <person name="Zhang B."/>
            <person name="Dong D."/>
            <person name="Zhang S."/>
            <person name="Zhao K."/>
            <person name="Wu D."/>
        </authorList>
    </citation>
    <scope>NUCLEOTIDE SEQUENCE [LARGE SCALE GENOMIC DNA]</scope>
    <source>
        <strain evidence="2">KNP414</strain>
    </source>
</reference>
<name>F8FIU2_PAEMK</name>
<sequence>MYFRRKPAPAAPLENTAVWSCEQEGCRSWMRDHYAMEHVPACPLCNVPMVRSMKMVPQLVVPQRETKKKSATMS</sequence>
<dbReference type="KEGG" id="pms:KNP414_07834"/>
<dbReference type="EMBL" id="CP002869">
    <property type="protein sequence ID" value="AEI46320.1"/>
    <property type="molecule type" value="Genomic_DNA"/>
</dbReference>
<dbReference type="InterPro" id="IPR025916">
    <property type="entry name" value="YdjO"/>
</dbReference>
<dbReference type="Pfam" id="PF14169">
    <property type="entry name" value="YdjO"/>
    <property type="match status" value="1"/>
</dbReference>
<reference evidence="1 2" key="2">
    <citation type="journal article" date="2013" name="Genome Announc.">
        <title>Genome Sequence of Growth-Improving Paenibacillus mucilaginosus Strain KNP414.</title>
        <authorList>
            <person name="Lu J.J."/>
            <person name="Wang J.F."/>
            <person name="Hu X.F."/>
        </authorList>
    </citation>
    <scope>NUCLEOTIDE SEQUENCE [LARGE SCALE GENOMIC DNA]</scope>
    <source>
        <strain evidence="1 2">KNP414</strain>
    </source>
</reference>
<gene>
    <name evidence="1" type="ordered locus">KNP414_07834</name>
</gene>
<dbReference type="Proteomes" id="UP000006620">
    <property type="component" value="Chromosome"/>
</dbReference>
<evidence type="ECO:0008006" key="3">
    <source>
        <dbReference type="Google" id="ProtNLM"/>
    </source>
</evidence>
<dbReference type="AlphaFoldDB" id="F8FIU2"/>
<evidence type="ECO:0000313" key="2">
    <source>
        <dbReference type="Proteomes" id="UP000006620"/>
    </source>
</evidence>
<dbReference type="PATRIC" id="fig|1036673.3.peg.7306"/>
<protein>
    <recommendedName>
        <fullName evidence="3">Cold-shock protein</fullName>
    </recommendedName>
</protein>
<accession>F8FIU2</accession>
<dbReference type="RefSeq" id="WP_013921467.1">
    <property type="nucleotide sequence ID" value="NC_015690.1"/>
</dbReference>
<evidence type="ECO:0000313" key="1">
    <source>
        <dbReference type="EMBL" id="AEI46320.1"/>
    </source>
</evidence>
<dbReference type="HOGENOM" id="CLU_197449_0_0_9"/>
<organism evidence="1 2">
    <name type="scientific">Paenibacillus mucilaginosus (strain KNP414)</name>
    <dbReference type="NCBI Taxonomy" id="1036673"/>
    <lineage>
        <taxon>Bacteria</taxon>
        <taxon>Bacillati</taxon>
        <taxon>Bacillota</taxon>
        <taxon>Bacilli</taxon>
        <taxon>Bacillales</taxon>
        <taxon>Paenibacillaceae</taxon>
        <taxon>Paenibacillus</taxon>
    </lineage>
</organism>